<protein>
    <submittedName>
        <fullName evidence="8">Serine/threonine-protein kinase</fullName>
        <ecNumber evidence="8">2.7.11.1</ecNumber>
    </submittedName>
</protein>
<accession>A0ABU0F0C9</accession>
<feature type="transmembrane region" description="Helical" evidence="6">
    <location>
        <begin position="311"/>
        <end position="339"/>
    </location>
</feature>
<evidence type="ECO:0000313" key="8">
    <source>
        <dbReference type="EMBL" id="MDQ0381020.1"/>
    </source>
</evidence>
<sequence length="746" mass="78121">MNQWRVPGYSEVEVLGTGGFGRVVLAKHEATGQLVAIKYLLAEFLGDPGIVANFRREALLLHGVRSPHVAQVHDFVERPEGAALVMEAVPGVSLRVLLAAEKKLAPESALAILKGSLLGLAAAHAVGVVHRDYKPGNVLVSQAGESKLVDFGLATLDGQAGLAAGSPSYMAPEQWSGLPGLPATDVYAATCVFFQCITGHKPFDAGTTEELRALHQAAPVPLGAVPEPVRPLVARGMAKDPAQRPPTADAFVAELEATARAVYGPDWESRGWKRLAAPVAALTALTPLALLATAGTAAAPVAAVASAPAGAGIAAATIGKVVVGVLVTALVAVGGFLVYQQFDDDPPRQAALSVDLTSTTGRDPALPITYDLQYPRVSGHADPAAEQRINAALRAPVDERLDSVRRALADPEAVARVRSQGETIGVRTTATIMLRTETLLSVRYDHALDSDYLSHSSWRFPEGLNVDLGSGRVLGPADIFRGDVLTASGMAALTERLVTHSARGFCHLAEVGGPGPLASIDSAETAAGGDHVPVADVVFTPAGMDFLVRYADLGCTEADGQETITLPYQEIEDLLSPSMLTMLGRPASSSSAAPSSAASSSAALDGKVYTNARFGFSLQVPEDYQRRPYAPSGGDGMEFTDSPLGATMTVWGENNTAGLSTADALAAAIRAVQAQGGQVTAQRVEGEQYTISGYTGDRIFYERGFVGRGSRATLHWDYPRVNKEELDAAVSRTVKTLEPGDLSRPH</sequence>
<dbReference type="PROSITE" id="PS00108">
    <property type="entry name" value="PROTEIN_KINASE_ST"/>
    <property type="match status" value="1"/>
</dbReference>
<dbReference type="InterPro" id="IPR017441">
    <property type="entry name" value="Protein_kinase_ATP_BS"/>
</dbReference>
<keyword evidence="2 5" id="KW-0547">Nucleotide-binding</keyword>
<dbReference type="GO" id="GO:0004674">
    <property type="term" value="F:protein serine/threonine kinase activity"/>
    <property type="evidence" value="ECO:0007669"/>
    <property type="project" value="UniProtKB-EC"/>
</dbReference>
<name>A0ABU0F0C9_9PSEU</name>
<evidence type="ECO:0000256" key="3">
    <source>
        <dbReference type="ARBA" id="ARBA00022777"/>
    </source>
</evidence>
<evidence type="ECO:0000256" key="5">
    <source>
        <dbReference type="PROSITE-ProRule" id="PRU10141"/>
    </source>
</evidence>
<keyword evidence="6" id="KW-1133">Transmembrane helix</keyword>
<keyword evidence="6" id="KW-0812">Transmembrane</keyword>
<dbReference type="CDD" id="cd14014">
    <property type="entry name" value="STKc_PknB_like"/>
    <property type="match status" value="1"/>
</dbReference>
<evidence type="ECO:0000256" key="2">
    <source>
        <dbReference type="ARBA" id="ARBA00022741"/>
    </source>
</evidence>
<gene>
    <name evidence="8" type="ORF">FB470_005014</name>
</gene>
<feature type="binding site" evidence="5">
    <location>
        <position position="38"/>
    </location>
    <ligand>
        <name>ATP</name>
        <dbReference type="ChEBI" id="CHEBI:30616"/>
    </ligand>
</feature>
<feature type="transmembrane region" description="Helical" evidence="6">
    <location>
        <begin position="279"/>
        <end position="305"/>
    </location>
</feature>
<evidence type="ECO:0000313" key="9">
    <source>
        <dbReference type="Proteomes" id="UP001229651"/>
    </source>
</evidence>
<dbReference type="RefSeq" id="WP_306995366.1">
    <property type="nucleotide sequence ID" value="NZ_JAUSUT010000001.1"/>
</dbReference>
<evidence type="ECO:0000256" key="1">
    <source>
        <dbReference type="ARBA" id="ARBA00022679"/>
    </source>
</evidence>
<dbReference type="InterPro" id="IPR008271">
    <property type="entry name" value="Ser/Thr_kinase_AS"/>
</dbReference>
<feature type="domain" description="Protein kinase" evidence="7">
    <location>
        <begin position="9"/>
        <end position="259"/>
    </location>
</feature>
<keyword evidence="6" id="KW-0472">Membrane</keyword>
<dbReference type="PANTHER" id="PTHR43289">
    <property type="entry name" value="MITOGEN-ACTIVATED PROTEIN KINASE KINASE KINASE 20-RELATED"/>
    <property type="match status" value="1"/>
</dbReference>
<evidence type="ECO:0000256" key="6">
    <source>
        <dbReference type="SAM" id="Phobius"/>
    </source>
</evidence>
<evidence type="ECO:0000256" key="4">
    <source>
        <dbReference type="ARBA" id="ARBA00022840"/>
    </source>
</evidence>
<organism evidence="8 9">
    <name type="scientific">Amycolatopsis thermophila</name>
    <dbReference type="NCBI Taxonomy" id="206084"/>
    <lineage>
        <taxon>Bacteria</taxon>
        <taxon>Bacillati</taxon>
        <taxon>Actinomycetota</taxon>
        <taxon>Actinomycetes</taxon>
        <taxon>Pseudonocardiales</taxon>
        <taxon>Pseudonocardiaceae</taxon>
        <taxon>Amycolatopsis</taxon>
    </lineage>
</organism>
<dbReference type="Proteomes" id="UP001229651">
    <property type="component" value="Unassembled WGS sequence"/>
</dbReference>
<keyword evidence="4 5" id="KW-0067">ATP-binding</keyword>
<keyword evidence="1 8" id="KW-0808">Transferase</keyword>
<keyword evidence="3 8" id="KW-0418">Kinase</keyword>
<dbReference type="Gene3D" id="1.10.510.10">
    <property type="entry name" value="Transferase(Phosphotransferase) domain 1"/>
    <property type="match status" value="1"/>
</dbReference>
<dbReference type="InterPro" id="IPR000719">
    <property type="entry name" value="Prot_kinase_dom"/>
</dbReference>
<dbReference type="EMBL" id="JAUSUT010000001">
    <property type="protein sequence ID" value="MDQ0381020.1"/>
    <property type="molecule type" value="Genomic_DNA"/>
</dbReference>
<reference evidence="8 9" key="1">
    <citation type="submission" date="2023-07" db="EMBL/GenBank/DDBJ databases">
        <title>Sequencing the genomes of 1000 actinobacteria strains.</title>
        <authorList>
            <person name="Klenk H.-P."/>
        </authorList>
    </citation>
    <scope>NUCLEOTIDE SEQUENCE [LARGE SCALE GENOMIC DNA]</scope>
    <source>
        <strain evidence="8 9">DSM 45805</strain>
    </source>
</reference>
<dbReference type="PROSITE" id="PS00107">
    <property type="entry name" value="PROTEIN_KINASE_ATP"/>
    <property type="match status" value="1"/>
</dbReference>
<proteinExistence type="predicted"/>
<dbReference type="SUPFAM" id="SSF56112">
    <property type="entry name" value="Protein kinase-like (PK-like)"/>
    <property type="match status" value="1"/>
</dbReference>
<dbReference type="InterPro" id="IPR011009">
    <property type="entry name" value="Kinase-like_dom_sf"/>
</dbReference>
<comment type="caution">
    <text evidence="8">The sequence shown here is derived from an EMBL/GenBank/DDBJ whole genome shotgun (WGS) entry which is preliminary data.</text>
</comment>
<evidence type="ECO:0000259" key="7">
    <source>
        <dbReference type="PROSITE" id="PS50011"/>
    </source>
</evidence>
<keyword evidence="9" id="KW-1185">Reference proteome</keyword>
<dbReference type="EC" id="2.7.11.1" evidence="8"/>
<dbReference type="PANTHER" id="PTHR43289:SF34">
    <property type="entry name" value="SERINE_THREONINE-PROTEIN KINASE YBDM-RELATED"/>
    <property type="match status" value="1"/>
</dbReference>
<dbReference type="Pfam" id="PF00069">
    <property type="entry name" value="Pkinase"/>
    <property type="match status" value="1"/>
</dbReference>
<dbReference type="PROSITE" id="PS50011">
    <property type="entry name" value="PROTEIN_KINASE_DOM"/>
    <property type="match status" value="1"/>
</dbReference>